<keyword evidence="19" id="KW-1185">Reference proteome</keyword>
<evidence type="ECO:0000256" key="8">
    <source>
        <dbReference type="ARBA" id="ARBA00022723"/>
    </source>
</evidence>
<dbReference type="GO" id="GO:0016491">
    <property type="term" value="F:oxidoreductase activity"/>
    <property type="evidence" value="ECO:0007669"/>
    <property type="project" value="UniProtKB-KW"/>
</dbReference>
<evidence type="ECO:0000256" key="4">
    <source>
        <dbReference type="ARBA" id="ARBA00003215"/>
    </source>
</evidence>
<dbReference type="KEGG" id="nml:Namu_3797"/>
<comment type="cofactor">
    <cofactor evidence="2">
        <name>Zn(2+)</name>
        <dbReference type="ChEBI" id="CHEBI:29105"/>
    </cofactor>
</comment>
<keyword evidence="8" id="KW-0479">Metal-binding</keyword>
<reference evidence="18 19" key="2">
    <citation type="journal article" date="2010" name="Stand. Genomic Sci.">
        <title>Complete genome sequence of Nakamurella multipartita type strain (Y-104).</title>
        <authorList>
            <person name="Tice H."/>
            <person name="Mayilraj S."/>
            <person name="Sims D."/>
            <person name="Lapidus A."/>
            <person name="Nolan M."/>
            <person name="Lucas S."/>
            <person name="Glavina Del Rio T."/>
            <person name="Copeland A."/>
            <person name="Cheng J.F."/>
            <person name="Meincke L."/>
            <person name="Bruce D."/>
            <person name="Goodwin L."/>
            <person name="Pitluck S."/>
            <person name="Ivanova N."/>
            <person name="Mavromatis K."/>
            <person name="Ovchinnikova G."/>
            <person name="Pati A."/>
            <person name="Chen A."/>
            <person name="Palaniappan K."/>
            <person name="Land M."/>
            <person name="Hauser L."/>
            <person name="Chang Y.J."/>
            <person name="Jeffries C.D."/>
            <person name="Detter J.C."/>
            <person name="Brettin T."/>
            <person name="Rohde M."/>
            <person name="Goker M."/>
            <person name="Bristow J."/>
            <person name="Eisen J.A."/>
            <person name="Markowitz V."/>
            <person name="Hugenholtz P."/>
            <person name="Kyrpides N.C."/>
            <person name="Klenk H.P."/>
            <person name="Chen F."/>
        </authorList>
    </citation>
    <scope>NUCLEOTIDE SEQUENCE [LARGE SCALE GENOMIC DNA]</scope>
    <source>
        <strain evidence="19">ATCC 700099 / DSM 44233 / CIP 104796 / JCM 9543 / NBRC 105858 / Y-104</strain>
    </source>
</reference>
<evidence type="ECO:0000256" key="10">
    <source>
        <dbReference type="ARBA" id="ARBA00022833"/>
    </source>
</evidence>
<organism evidence="18 19">
    <name type="scientific">Nakamurella multipartita (strain ATCC 700099 / DSM 44233 / CIP 104796 / JCM 9543 / NBRC 105858 / Y-104)</name>
    <name type="common">Microsphaera multipartita</name>
    <dbReference type="NCBI Taxonomy" id="479431"/>
    <lineage>
        <taxon>Bacteria</taxon>
        <taxon>Bacillati</taxon>
        <taxon>Actinomycetota</taxon>
        <taxon>Actinomycetes</taxon>
        <taxon>Nakamurellales</taxon>
        <taxon>Nakamurellaceae</taxon>
        <taxon>Nakamurella</taxon>
    </lineage>
</organism>
<evidence type="ECO:0000256" key="12">
    <source>
        <dbReference type="ARBA" id="ARBA00023008"/>
    </source>
</evidence>
<keyword evidence="10" id="KW-0862">Zinc</keyword>
<dbReference type="STRING" id="479431.Namu_3797"/>
<evidence type="ECO:0000256" key="5">
    <source>
        <dbReference type="ARBA" id="ARBA00007353"/>
    </source>
</evidence>
<evidence type="ECO:0000256" key="17">
    <source>
        <dbReference type="SAM" id="MobiDB-lite"/>
    </source>
</evidence>
<evidence type="ECO:0000256" key="3">
    <source>
        <dbReference type="ARBA" id="ARBA00001973"/>
    </source>
</evidence>
<evidence type="ECO:0000256" key="14">
    <source>
        <dbReference type="ARBA" id="ARBA00048968"/>
    </source>
</evidence>
<dbReference type="eggNOG" id="COG1496">
    <property type="taxonomic scope" value="Bacteria"/>
</dbReference>
<dbReference type="Pfam" id="PF02578">
    <property type="entry name" value="Cu-oxidase_4"/>
    <property type="match status" value="1"/>
</dbReference>
<evidence type="ECO:0000256" key="13">
    <source>
        <dbReference type="ARBA" id="ARBA00047989"/>
    </source>
</evidence>
<evidence type="ECO:0000256" key="15">
    <source>
        <dbReference type="ARBA" id="ARBA00049893"/>
    </source>
</evidence>
<proteinExistence type="inferred from homology"/>
<dbReference type="SUPFAM" id="SSF64438">
    <property type="entry name" value="CNF1/YfiH-like putative cysteine hydrolases"/>
    <property type="match status" value="1"/>
</dbReference>
<dbReference type="FunFam" id="3.60.140.10:FF:000003">
    <property type="entry name" value="Polyphenol oxidase"/>
    <property type="match status" value="1"/>
</dbReference>
<comment type="function">
    <text evidence="4">Purine nucleoside enzyme that catalyzes the phosphorolysis of adenosine and inosine nucleosides, yielding D-ribose 1-phosphate and the respective free bases, adenine and hypoxanthine. Also catalyzes the phosphorolysis of S-methyl-5'-thioadenosine into adenine and S-methyl-5-thio-alpha-D-ribose 1-phosphate. Also has adenosine deaminase activity.</text>
</comment>
<dbReference type="InterPro" id="IPR003730">
    <property type="entry name" value="Cu_polyphenol_OxRdtase"/>
</dbReference>
<keyword evidence="9" id="KW-0378">Hydrolase</keyword>
<evidence type="ECO:0000256" key="2">
    <source>
        <dbReference type="ARBA" id="ARBA00001947"/>
    </source>
</evidence>
<dbReference type="GO" id="GO:0016787">
    <property type="term" value="F:hydrolase activity"/>
    <property type="evidence" value="ECO:0007669"/>
    <property type="project" value="UniProtKB-KW"/>
</dbReference>
<comment type="catalytic activity">
    <reaction evidence="13">
        <text>adenosine + H2O + H(+) = inosine + NH4(+)</text>
        <dbReference type="Rhea" id="RHEA:24408"/>
        <dbReference type="ChEBI" id="CHEBI:15377"/>
        <dbReference type="ChEBI" id="CHEBI:15378"/>
        <dbReference type="ChEBI" id="CHEBI:16335"/>
        <dbReference type="ChEBI" id="CHEBI:17596"/>
        <dbReference type="ChEBI" id="CHEBI:28938"/>
        <dbReference type="EC" id="3.5.4.4"/>
    </reaction>
    <physiologicalReaction direction="left-to-right" evidence="13">
        <dbReference type="Rhea" id="RHEA:24409"/>
    </physiologicalReaction>
</comment>
<accession>C8XG93</accession>
<dbReference type="FunCoup" id="C8XG93">
    <property type="interactions" value="86"/>
</dbReference>
<dbReference type="HOGENOM" id="CLU_065784_3_1_11"/>
<name>C8XG93_NAKMY</name>
<evidence type="ECO:0000256" key="11">
    <source>
        <dbReference type="ARBA" id="ARBA00023002"/>
    </source>
</evidence>
<evidence type="ECO:0000313" key="18">
    <source>
        <dbReference type="EMBL" id="ACV80095.1"/>
    </source>
</evidence>
<evidence type="ECO:0000256" key="1">
    <source>
        <dbReference type="ARBA" id="ARBA00000553"/>
    </source>
</evidence>
<evidence type="ECO:0000256" key="6">
    <source>
        <dbReference type="ARBA" id="ARBA00011738"/>
    </source>
</evidence>
<comment type="cofactor">
    <cofactor evidence="3">
        <name>Cu(2+)</name>
        <dbReference type="ChEBI" id="CHEBI:29036"/>
    </cofactor>
</comment>
<dbReference type="InterPro" id="IPR038371">
    <property type="entry name" value="Cu_polyphenol_OxRdtase_sf"/>
</dbReference>
<dbReference type="Gene3D" id="3.60.140.10">
    <property type="entry name" value="CNF1/YfiH-like putative cysteine hydrolases"/>
    <property type="match status" value="1"/>
</dbReference>
<feature type="region of interest" description="Disordered" evidence="17">
    <location>
        <begin position="234"/>
        <end position="255"/>
    </location>
</feature>
<evidence type="ECO:0000256" key="16">
    <source>
        <dbReference type="RuleBase" id="RU361274"/>
    </source>
</evidence>
<protein>
    <recommendedName>
        <fullName evidence="16">Purine nucleoside phosphorylase</fullName>
    </recommendedName>
</protein>
<reference evidence="19" key="1">
    <citation type="submission" date="2009-09" db="EMBL/GenBank/DDBJ databases">
        <title>The complete genome of Nakamurella multipartita DSM 44233.</title>
        <authorList>
            <consortium name="US DOE Joint Genome Institute (JGI-PGF)"/>
            <person name="Lucas S."/>
            <person name="Copeland A."/>
            <person name="Lapidus A."/>
            <person name="Glavina del Rio T."/>
            <person name="Dalin E."/>
            <person name="Tice H."/>
            <person name="Bruce D."/>
            <person name="Goodwin L."/>
            <person name="Pitluck S."/>
            <person name="Kyrpides N."/>
            <person name="Mavromatis K."/>
            <person name="Ivanova N."/>
            <person name="Ovchinnikova G."/>
            <person name="Sims D."/>
            <person name="Meincke L."/>
            <person name="Brettin T."/>
            <person name="Detter J.C."/>
            <person name="Han C."/>
            <person name="Larimer F."/>
            <person name="Land M."/>
            <person name="Hauser L."/>
            <person name="Markowitz V."/>
            <person name="Cheng J.-F."/>
            <person name="Hugenholtz P."/>
            <person name="Woyke T."/>
            <person name="Wu D."/>
            <person name="Klenk H.-P."/>
            <person name="Eisen J.A."/>
        </authorList>
    </citation>
    <scope>NUCLEOTIDE SEQUENCE [LARGE SCALE GENOMIC DNA]</scope>
    <source>
        <strain evidence="19">ATCC 700099 / DSM 44233 / CIP 104796 / JCM 9543 / NBRC 105858 / Y-104</strain>
    </source>
</reference>
<dbReference type="GO" id="GO:0005507">
    <property type="term" value="F:copper ion binding"/>
    <property type="evidence" value="ECO:0007669"/>
    <property type="project" value="TreeGrafter"/>
</dbReference>
<dbReference type="OrthoDB" id="4279at2"/>
<evidence type="ECO:0000313" key="19">
    <source>
        <dbReference type="Proteomes" id="UP000002218"/>
    </source>
</evidence>
<dbReference type="AlphaFoldDB" id="C8XG93"/>
<sequence>MIGTLFTTRRGGVSAAPYDELNLGGAVGDDPAAVRVNRAVVAEQVGVPADRFVWLHQVHSSIVRIVDGPPDEPLPECDGVVTTTAGLVLAVLAADCVPVLAADPAAGVVGAAHAGRRGAADGIGARLIEVMTRCGADPAAITVWLGPAICGRCYEVPAALRDEVDQALPGSAGRTEQGTPGLDLRAGLAEQLTGLGIRAVHVDTRCTRTDPDLFSHRRGAPTGRQAGLIWMASDGSLRPGDRSGVSHHSPSPDRG</sequence>
<comment type="catalytic activity">
    <reaction evidence="15">
        <text>S-methyl-5'-thioadenosine + phosphate = 5-(methylsulfanyl)-alpha-D-ribose 1-phosphate + adenine</text>
        <dbReference type="Rhea" id="RHEA:11852"/>
        <dbReference type="ChEBI" id="CHEBI:16708"/>
        <dbReference type="ChEBI" id="CHEBI:17509"/>
        <dbReference type="ChEBI" id="CHEBI:43474"/>
        <dbReference type="ChEBI" id="CHEBI:58533"/>
        <dbReference type="EC" id="2.4.2.28"/>
    </reaction>
    <physiologicalReaction direction="left-to-right" evidence="15">
        <dbReference type="Rhea" id="RHEA:11853"/>
    </physiologicalReaction>
</comment>
<dbReference type="RefSeq" id="WP_015748922.1">
    <property type="nucleotide sequence ID" value="NC_013235.1"/>
</dbReference>
<dbReference type="PANTHER" id="PTHR30616">
    <property type="entry name" value="UNCHARACTERIZED PROTEIN YFIH"/>
    <property type="match status" value="1"/>
</dbReference>
<comment type="catalytic activity">
    <reaction evidence="14">
        <text>adenosine + phosphate = alpha-D-ribose 1-phosphate + adenine</text>
        <dbReference type="Rhea" id="RHEA:27642"/>
        <dbReference type="ChEBI" id="CHEBI:16335"/>
        <dbReference type="ChEBI" id="CHEBI:16708"/>
        <dbReference type="ChEBI" id="CHEBI:43474"/>
        <dbReference type="ChEBI" id="CHEBI:57720"/>
        <dbReference type="EC" id="2.4.2.1"/>
    </reaction>
    <physiologicalReaction direction="left-to-right" evidence="14">
        <dbReference type="Rhea" id="RHEA:27643"/>
    </physiologicalReaction>
</comment>
<comment type="similarity">
    <text evidence="5 16">Belongs to the purine nucleoside phosphorylase YfiH/LACC1 family.</text>
</comment>
<dbReference type="InterPro" id="IPR011324">
    <property type="entry name" value="Cytotoxic_necrot_fac-like_cat"/>
</dbReference>
<dbReference type="CDD" id="cd16833">
    <property type="entry name" value="YfiH"/>
    <property type="match status" value="1"/>
</dbReference>
<comment type="catalytic activity">
    <reaction evidence="1">
        <text>inosine + phosphate = alpha-D-ribose 1-phosphate + hypoxanthine</text>
        <dbReference type="Rhea" id="RHEA:27646"/>
        <dbReference type="ChEBI" id="CHEBI:17368"/>
        <dbReference type="ChEBI" id="CHEBI:17596"/>
        <dbReference type="ChEBI" id="CHEBI:43474"/>
        <dbReference type="ChEBI" id="CHEBI:57720"/>
        <dbReference type="EC" id="2.4.2.1"/>
    </reaction>
    <physiologicalReaction direction="left-to-right" evidence="1">
        <dbReference type="Rhea" id="RHEA:27647"/>
    </physiologicalReaction>
</comment>
<dbReference type="InParanoid" id="C8XG93"/>
<dbReference type="PANTHER" id="PTHR30616:SF2">
    <property type="entry name" value="PURINE NUCLEOSIDE PHOSPHORYLASE LACC1"/>
    <property type="match status" value="1"/>
</dbReference>
<dbReference type="EMBL" id="CP001737">
    <property type="protein sequence ID" value="ACV80095.1"/>
    <property type="molecule type" value="Genomic_DNA"/>
</dbReference>
<comment type="subunit">
    <text evidence="6">Homodimer.</text>
</comment>
<dbReference type="GO" id="GO:0017061">
    <property type="term" value="F:S-methyl-5-thioadenosine phosphorylase activity"/>
    <property type="evidence" value="ECO:0007669"/>
    <property type="project" value="UniProtKB-EC"/>
</dbReference>
<keyword evidence="12" id="KW-0186">Copper</keyword>
<keyword evidence="11" id="KW-0560">Oxidoreductase</keyword>
<dbReference type="Proteomes" id="UP000002218">
    <property type="component" value="Chromosome"/>
</dbReference>
<evidence type="ECO:0000256" key="9">
    <source>
        <dbReference type="ARBA" id="ARBA00022801"/>
    </source>
</evidence>
<evidence type="ECO:0000256" key="7">
    <source>
        <dbReference type="ARBA" id="ARBA00022679"/>
    </source>
</evidence>
<gene>
    <name evidence="18" type="ordered locus">Namu_3797</name>
</gene>
<dbReference type="NCBIfam" id="TIGR00726">
    <property type="entry name" value="peptidoglycan editing factor PgeF"/>
    <property type="match status" value="1"/>
</dbReference>
<keyword evidence="7" id="KW-0808">Transferase</keyword>